<dbReference type="EMBL" id="BAABAF010000013">
    <property type="protein sequence ID" value="GAA3777074.1"/>
    <property type="molecule type" value="Genomic_DNA"/>
</dbReference>
<accession>A0ABP7GVW3</accession>
<organism evidence="2 3">
    <name type="scientific">Microbacterium kribbense</name>
    <dbReference type="NCBI Taxonomy" id="433645"/>
    <lineage>
        <taxon>Bacteria</taxon>
        <taxon>Bacillati</taxon>
        <taxon>Actinomycetota</taxon>
        <taxon>Actinomycetes</taxon>
        <taxon>Micrococcales</taxon>
        <taxon>Microbacteriaceae</taxon>
        <taxon>Microbacterium</taxon>
    </lineage>
</organism>
<dbReference type="Gene3D" id="3.40.960.10">
    <property type="entry name" value="VSR Endonuclease"/>
    <property type="match status" value="1"/>
</dbReference>
<name>A0ABP7GVW3_9MICO</name>
<dbReference type="SUPFAM" id="SSF52980">
    <property type="entry name" value="Restriction endonuclease-like"/>
    <property type="match status" value="1"/>
</dbReference>
<evidence type="ECO:0000313" key="2">
    <source>
        <dbReference type="EMBL" id="GAA3777074.1"/>
    </source>
</evidence>
<dbReference type="InterPro" id="IPR011335">
    <property type="entry name" value="Restrct_endonuc-II-like"/>
</dbReference>
<dbReference type="Pfam" id="PF04480">
    <property type="entry name" value="DUF559"/>
    <property type="match status" value="1"/>
</dbReference>
<dbReference type="Proteomes" id="UP001500540">
    <property type="component" value="Unassembled WGS sequence"/>
</dbReference>
<proteinExistence type="predicted"/>
<feature type="domain" description="DUF559" evidence="1">
    <location>
        <begin position="278"/>
        <end position="338"/>
    </location>
</feature>
<comment type="caution">
    <text evidence="2">The sequence shown here is derived from an EMBL/GenBank/DDBJ whole genome shotgun (WGS) entry which is preliminary data.</text>
</comment>
<evidence type="ECO:0000313" key="3">
    <source>
        <dbReference type="Proteomes" id="UP001500540"/>
    </source>
</evidence>
<gene>
    <name evidence="2" type="ORF">GCM10022240_30640</name>
</gene>
<sequence>MCDSDAMTRPDIPSDLGSAFRVAAARRAGVSRSRLRARDLTRTFHGARARAGADLVSDAAENAQRAYPRSAAVRRIHQRAAEYTPIMAPGAFFCGITAAVLWDAPLPGRLFERSEEWLCFDTEVLEVGVLWSGRAPRGRGVSGHALRPTLIAARTHPVSGLRLTSPAATWGMLGPILQNSYDLVAVADHFVRVARPPVSMPDREMPAALATIDQLAAALAAGRRPGVARLRDALGRVRTGSASRPETWTRLTLVDAGLPEPTLDHDAFDGNGEFLGRVDMAYPRWRIAVEYEGEHHSTGAQWERDVERYARLEAAGWRVIRVTRTMLFQHPQTLVQRVRGAIADRTR</sequence>
<protein>
    <recommendedName>
        <fullName evidence="1">DUF559 domain-containing protein</fullName>
    </recommendedName>
</protein>
<dbReference type="InterPro" id="IPR007569">
    <property type="entry name" value="DUF559"/>
</dbReference>
<reference evidence="3" key="1">
    <citation type="journal article" date="2019" name="Int. J. Syst. Evol. Microbiol.">
        <title>The Global Catalogue of Microorganisms (GCM) 10K type strain sequencing project: providing services to taxonomists for standard genome sequencing and annotation.</title>
        <authorList>
            <consortium name="The Broad Institute Genomics Platform"/>
            <consortium name="The Broad Institute Genome Sequencing Center for Infectious Disease"/>
            <person name="Wu L."/>
            <person name="Ma J."/>
        </authorList>
    </citation>
    <scope>NUCLEOTIDE SEQUENCE [LARGE SCALE GENOMIC DNA]</scope>
    <source>
        <strain evidence="3">JCM 16950</strain>
    </source>
</reference>
<evidence type="ECO:0000259" key="1">
    <source>
        <dbReference type="Pfam" id="PF04480"/>
    </source>
</evidence>
<keyword evidence="3" id="KW-1185">Reference proteome</keyword>